<dbReference type="Proteomes" id="UP000548425">
    <property type="component" value="Unassembled WGS sequence"/>
</dbReference>
<name>A0AAW3VFY5_ACILW</name>
<dbReference type="EMBL" id="JAVDSC010000008">
    <property type="protein sequence ID" value="MDR6629972.1"/>
    <property type="molecule type" value="Genomic_DNA"/>
</dbReference>
<evidence type="ECO:0000313" key="2">
    <source>
        <dbReference type="EMBL" id="MDR6629972.1"/>
    </source>
</evidence>
<protein>
    <submittedName>
        <fullName evidence="1">Ketosteroid isomerase-like protein</fullName>
    </submittedName>
</protein>
<sequence length="35" mass="4418">MNRCYLYISFHEKTGQSYDEMYMRIWHGRDGRLLF</sequence>
<gene>
    <name evidence="1" type="ORF">HNP34_001788</name>
    <name evidence="2" type="ORF">J2X86_002024</name>
</gene>
<accession>A0AAW3VFY5</accession>
<dbReference type="GO" id="GO:0016853">
    <property type="term" value="F:isomerase activity"/>
    <property type="evidence" value="ECO:0007669"/>
    <property type="project" value="UniProtKB-KW"/>
</dbReference>
<organism evidence="1 3">
    <name type="scientific">Acinetobacter lwoffii</name>
    <dbReference type="NCBI Taxonomy" id="28090"/>
    <lineage>
        <taxon>Bacteria</taxon>
        <taxon>Pseudomonadati</taxon>
        <taxon>Pseudomonadota</taxon>
        <taxon>Gammaproteobacteria</taxon>
        <taxon>Moraxellales</taxon>
        <taxon>Moraxellaceae</taxon>
        <taxon>Acinetobacter</taxon>
    </lineage>
</organism>
<evidence type="ECO:0000313" key="3">
    <source>
        <dbReference type="Proteomes" id="UP000548425"/>
    </source>
</evidence>
<proteinExistence type="predicted"/>
<reference evidence="1 3" key="1">
    <citation type="submission" date="2020-08" db="EMBL/GenBank/DDBJ databases">
        <title>Functional genomics of gut bacteria from endangered species of beetles.</title>
        <authorList>
            <person name="Carlos-Shanley C."/>
        </authorList>
    </citation>
    <scope>NUCLEOTIDE SEQUENCE [LARGE SCALE GENOMIC DNA]</scope>
    <source>
        <strain evidence="1 3">S00127</strain>
    </source>
</reference>
<reference evidence="2" key="2">
    <citation type="submission" date="2023-07" db="EMBL/GenBank/DDBJ databases">
        <title>Sorghum-associated microbial communities from plants grown in Nebraska, USA.</title>
        <authorList>
            <person name="Schachtman D."/>
        </authorList>
    </citation>
    <scope>NUCLEOTIDE SEQUENCE</scope>
    <source>
        <strain evidence="2">BE44</strain>
    </source>
</reference>
<dbReference type="Proteomes" id="UP001262767">
    <property type="component" value="Unassembled WGS sequence"/>
</dbReference>
<dbReference type="EMBL" id="JACHLA010000008">
    <property type="protein sequence ID" value="MBB6363648.1"/>
    <property type="molecule type" value="Genomic_DNA"/>
</dbReference>
<comment type="caution">
    <text evidence="1">The sequence shown here is derived from an EMBL/GenBank/DDBJ whole genome shotgun (WGS) entry which is preliminary data.</text>
</comment>
<dbReference type="AlphaFoldDB" id="A0AAW3VFY5"/>
<keyword evidence="1" id="KW-0413">Isomerase</keyword>
<evidence type="ECO:0000313" key="1">
    <source>
        <dbReference type="EMBL" id="MBB6363648.1"/>
    </source>
</evidence>